<dbReference type="EMBL" id="CP031598">
    <property type="protein sequence ID" value="QEW24445.1"/>
    <property type="molecule type" value="Genomic_DNA"/>
</dbReference>
<keyword evidence="1" id="KW-0812">Transmembrane</keyword>
<feature type="transmembrane region" description="Helical" evidence="1">
    <location>
        <begin position="70"/>
        <end position="90"/>
    </location>
</feature>
<dbReference type="KEGG" id="rid:RIdsm_00224"/>
<evidence type="ECO:0000313" key="4">
    <source>
        <dbReference type="Proteomes" id="UP000051401"/>
    </source>
</evidence>
<dbReference type="Proteomes" id="UP000051401">
    <property type="component" value="Unassembled WGS sequence"/>
</dbReference>
<keyword evidence="1" id="KW-0472">Membrane</keyword>
<dbReference type="Proteomes" id="UP000325785">
    <property type="component" value="Chromosome"/>
</dbReference>
<dbReference type="EMBL" id="LAXI01000006">
    <property type="protein sequence ID" value="KRS17787.1"/>
    <property type="molecule type" value="Genomic_DNA"/>
</dbReference>
<gene>
    <name evidence="3" type="ORF">RIdsm_00224</name>
    <name evidence="2" type="ORF">XM52_12395</name>
</gene>
<feature type="transmembrane region" description="Helical" evidence="1">
    <location>
        <begin position="102"/>
        <end position="122"/>
    </location>
</feature>
<dbReference type="PATRIC" id="fig|540747.5.peg.5458"/>
<organism evidence="2 4">
    <name type="scientific">Roseovarius indicus</name>
    <dbReference type="NCBI Taxonomy" id="540747"/>
    <lineage>
        <taxon>Bacteria</taxon>
        <taxon>Pseudomonadati</taxon>
        <taxon>Pseudomonadota</taxon>
        <taxon>Alphaproteobacteria</taxon>
        <taxon>Rhodobacterales</taxon>
        <taxon>Roseobacteraceae</taxon>
        <taxon>Roseovarius</taxon>
    </lineage>
</organism>
<dbReference type="OrthoDB" id="6107348at2"/>
<dbReference type="AlphaFoldDB" id="A0A0T5P954"/>
<protein>
    <submittedName>
        <fullName evidence="2">Uncharacterized protein</fullName>
    </submittedName>
</protein>
<keyword evidence="1" id="KW-1133">Transmembrane helix</keyword>
<feature type="transmembrane region" description="Helical" evidence="1">
    <location>
        <begin position="37"/>
        <end position="58"/>
    </location>
</feature>
<sequence>MKQNLVLLVLGLAAYAATLIFSQRILATAPHGATAGILLSLAPMLPAIFICAVIIRTIRHLDEMQRKLQFEALAFAFAGTALLTFGYGFLEGAGLPTLSMFVVWPLMAALWVVGTIIGRIRYG</sequence>
<reference evidence="2 4" key="1">
    <citation type="submission" date="2015-04" db="EMBL/GenBank/DDBJ databases">
        <title>The draft genome sequence of Roseovarius indicus B108T.</title>
        <authorList>
            <person name="Li G."/>
            <person name="Lai Q."/>
            <person name="Shao Z."/>
            <person name="Yan P."/>
        </authorList>
    </citation>
    <scope>NUCLEOTIDE SEQUENCE [LARGE SCALE GENOMIC DNA]</scope>
    <source>
        <strain evidence="2 4">B108</strain>
    </source>
</reference>
<dbReference type="RefSeq" id="WP_057816436.1">
    <property type="nucleotide sequence ID" value="NZ_CP031598.1"/>
</dbReference>
<evidence type="ECO:0000313" key="5">
    <source>
        <dbReference type="Proteomes" id="UP000325785"/>
    </source>
</evidence>
<dbReference type="STRING" id="540747.SAMN04488031_10716"/>
<reference evidence="3 5" key="2">
    <citation type="submission" date="2018-08" db="EMBL/GenBank/DDBJ databases">
        <title>Genetic Globetrotter - A new plasmid hitch-hiking vast phylogenetic and geographic distances.</title>
        <authorList>
            <person name="Vollmers J."/>
            <person name="Petersen J."/>
        </authorList>
    </citation>
    <scope>NUCLEOTIDE SEQUENCE [LARGE SCALE GENOMIC DNA]</scope>
    <source>
        <strain evidence="3 5">DSM 26383</strain>
    </source>
</reference>
<keyword evidence="4" id="KW-1185">Reference proteome</keyword>
<accession>A0A0T5P954</accession>
<name>A0A0T5P954_9RHOB</name>
<evidence type="ECO:0000313" key="3">
    <source>
        <dbReference type="EMBL" id="QEW24445.1"/>
    </source>
</evidence>
<evidence type="ECO:0000313" key="2">
    <source>
        <dbReference type="EMBL" id="KRS17787.1"/>
    </source>
</evidence>
<proteinExistence type="predicted"/>
<evidence type="ECO:0000256" key="1">
    <source>
        <dbReference type="SAM" id="Phobius"/>
    </source>
</evidence>